<evidence type="ECO:0000313" key="2">
    <source>
        <dbReference type="Proteomes" id="UP001198495"/>
    </source>
</evidence>
<gene>
    <name evidence="1" type="ORF">LKD28_02690</name>
</gene>
<protein>
    <submittedName>
        <fullName evidence="1">DUF2442 domain-containing protein</fullName>
    </submittedName>
</protein>
<dbReference type="Gene3D" id="3.30.2020.10">
    <property type="entry name" value="NE0471-like N-terminal domain"/>
    <property type="match status" value="1"/>
</dbReference>
<dbReference type="Pfam" id="PF10387">
    <property type="entry name" value="DUF2442"/>
    <property type="match status" value="1"/>
</dbReference>
<sequence length="100" mass="11152">MMYVVDGVCYAASEAKEIKVKDATLLRGGMILVTFSNGEKRLFDTTLLTGSAFEPLKDEEVLKNMSVFHGVITWMDGEIDIAPETVYQESYPYDSLKSAM</sequence>
<dbReference type="InterPro" id="IPR018841">
    <property type="entry name" value="DUF2442"/>
</dbReference>
<dbReference type="RefSeq" id="WP_207660254.1">
    <property type="nucleotide sequence ID" value="NZ_JAJEQT010000001.1"/>
</dbReference>
<dbReference type="Proteomes" id="UP001198495">
    <property type="component" value="Unassembled WGS sequence"/>
</dbReference>
<dbReference type="SUPFAM" id="SSF143880">
    <property type="entry name" value="NE0471 N-terminal domain-like"/>
    <property type="match status" value="1"/>
</dbReference>
<accession>A0ABS8FL58</accession>
<name>A0ABS8FL58_9FIRM</name>
<evidence type="ECO:0000313" key="1">
    <source>
        <dbReference type="EMBL" id="MCC2217938.1"/>
    </source>
</evidence>
<dbReference type="InterPro" id="IPR036782">
    <property type="entry name" value="NE0471-like_N"/>
</dbReference>
<organism evidence="1 2">
    <name type="scientific">Coprococcus hominis</name>
    <name type="common">ex Arizal et al. 2022</name>
    <dbReference type="NCBI Taxonomy" id="2881262"/>
    <lineage>
        <taxon>Bacteria</taxon>
        <taxon>Bacillati</taxon>
        <taxon>Bacillota</taxon>
        <taxon>Clostridia</taxon>
        <taxon>Lachnospirales</taxon>
        <taxon>Lachnospiraceae</taxon>
        <taxon>Coprococcus</taxon>
    </lineage>
</organism>
<keyword evidence="2" id="KW-1185">Reference proteome</keyword>
<reference evidence="1 2" key="1">
    <citation type="submission" date="2021-10" db="EMBL/GenBank/DDBJ databases">
        <title>Anaerobic single-cell dispensing facilitates the cultivation of human gut bacteria.</title>
        <authorList>
            <person name="Afrizal A."/>
        </authorList>
    </citation>
    <scope>NUCLEOTIDE SEQUENCE [LARGE SCALE GENOMIC DNA]</scope>
    <source>
        <strain evidence="1 2">CLA-AA-H212</strain>
    </source>
</reference>
<proteinExistence type="predicted"/>
<dbReference type="EMBL" id="JAJEQT010000001">
    <property type="protein sequence ID" value="MCC2217938.1"/>
    <property type="molecule type" value="Genomic_DNA"/>
</dbReference>
<comment type="caution">
    <text evidence="1">The sequence shown here is derived from an EMBL/GenBank/DDBJ whole genome shotgun (WGS) entry which is preliminary data.</text>
</comment>